<evidence type="ECO:0000256" key="6">
    <source>
        <dbReference type="ARBA" id="ARBA00038307"/>
    </source>
</evidence>
<dbReference type="InterPro" id="IPR003439">
    <property type="entry name" value="ABC_transporter-like_ATP-bd"/>
</dbReference>
<evidence type="ECO:0000256" key="1">
    <source>
        <dbReference type="ARBA" id="ARBA00004202"/>
    </source>
</evidence>
<dbReference type="SUPFAM" id="SSF52540">
    <property type="entry name" value="P-loop containing nucleoside triphosphate hydrolases"/>
    <property type="match status" value="1"/>
</dbReference>
<reference evidence="14" key="1">
    <citation type="journal article" date="2016" name="Stand. Genomic Sci.">
        <title>Complete genome sequence of Methanospirillum hungatei type strain JF1.</title>
        <authorList>
            <person name="Gunsalus R.P."/>
            <person name="Cook L.E."/>
            <person name="Crable B."/>
            <person name="Rohlin L."/>
            <person name="McDonald E."/>
            <person name="Mouttaki H."/>
            <person name="Sieber J.R."/>
            <person name="Poweleit N."/>
            <person name="Zhou H."/>
            <person name="Lapidus A.L."/>
            <person name="Daligault H.E."/>
            <person name="Land M."/>
            <person name="Gilna P."/>
            <person name="Ivanova N."/>
            <person name="Kyrpides N."/>
            <person name="Culley D.E."/>
            <person name="McInerney M.J."/>
        </authorList>
    </citation>
    <scope>NUCLEOTIDE SEQUENCE [LARGE SCALE GENOMIC DNA]</scope>
    <source>
        <strain evidence="14">ATCC 27890 / DSM 864 / NBRC 100397 / JF-1</strain>
    </source>
</reference>
<dbReference type="InterPro" id="IPR004606">
    <property type="entry name" value="Mop_domain"/>
</dbReference>
<dbReference type="Pfam" id="PF00005">
    <property type="entry name" value="ABC_tran"/>
    <property type="match status" value="1"/>
</dbReference>
<evidence type="ECO:0000256" key="8">
    <source>
        <dbReference type="ARBA" id="ARBA00039025"/>
    </source>
</evidence>
<dbReference type="Pfam" id="PF03459">
    <property type="entry name" value="TOBE"/>
    <property type="match status" value="1"/>
</dbReference>
<dbReference type="InterPro" id="IPR008995">
    <property type="entry name" value="Mo/tungstate-bd_C_term_dom"/>
</dbReference>
<evidence type="ECO:0000259" key="12">
    <source>
        <dbReference type="PROSITE" id="PS51866"/>
    </source>
</evidence>
<dbReference type="InterPro" id="IPR003593">
    <property type="entry name" value="AAA+_ATPase"/>
</dbReference>
<evidence type="ECO:0000256" key="3">
    <source>
        <dbReference type="ARBA" id="ARBA00022505"/>
    </source>
</evidence>
<accession>Q2FMK2</accession>
<proteinExistence type="inferred from homology"/>
<dbReference type="InterPro" id="IPR005116">
    <property type="entry name" value="Transp-assoc_OB_typ1"/>
</dbReference>
<dbReference type="Proteomes" id="UP000001941">
    <property type="component" value="Chromosome"/>
</dbReference>
<dbReference type="HOGENOM" id="CLU_000604_1_1_2"/>
<dbReference type="GO" id="GO:1901238">
    <property type="term" value="F:ABC-type tungstate transporter activity"/>
    <property type="evidence" value="ECO:0007669"/>
    <property type="project" value="UniProtKB-EC"/>
</dbReference>
<feature type="domain" description="Mop" evidence="12">
    <location>
        <begin position="291"/>
        <end position="356"/>
    </location>
</feature>
<evidence type="ECO:0000256" key="10">
    <source>
        <dbReference type="ARBA" id="ARBA00047936"/>
    </source>
</evidence>
<dbReference type="PANTHER" id="PTHR42781">
    <property type="entry name" value="SPERMIDINE/PUTRESCINE IMPORT ATP-BINDING PROTEIN POTA"/>
    <property type="match status" value="1"/>
</dbReference>
<dbReference type="GO" id="GO:0015689">
    <property type="term" value="P:molybdate ion transport"/>
    <property type="evidence" value="ECO:0007669"/>
    <property type="project" value="InterPro"/>
</dbReference>
<dbReference type="PROSITE" id="PS50893">
    <property type="entry name" value="ABC_TRANSPORTER_2"/>
    <property type="match status" value="1"/>
</dbReference>
<evidence type="ECO:0000256" key="5">
    <source>
        <dbReference type="ARBA" id="ARBA00022840"/>
    </source>
</evidence>
<dbReference type="GO" id="GO:0016887">
    <property type="term" value="F:ATP hydrolysis activity"/>
    <property type="evidence" value="ECO:0007669"/>
    <property type="project" value="InterPro"/>
</dbReference>
<dbReference type="PROSITE" id="PS00211">
    <property type="entry name" value="ABC_TRANSPORTER_1"/>
    <property type="match status" value="1"/>
</dbReference>
<comment type="subunit">
    <text evidence="7">The complex is composed of two ATP-binding proteins (WtpC), two transmembrane proteins (WtpB) and a solute-binding protein (WtpA).</text>
</comment>
<comment type="catalytic activity">
    <reaction evidence="10">
        <text>tungstate(in) + ATP + H2O = tungstate(out) + ADP + phosphate + H(+)</text>
        <dbReference type="Rhea" id="RHEA:35027"/>
        <dbReference type="ChEBI" id="CHEBI:15377"/>
        <dbReference type="ChEBI" id="CHEBI:15378"/>
        <dbReference type="ChEBI" id="CHEBI:30616"/>
        <dbReference type="ChEBI" id="CHEBI:43474"/>
        <dbReference type="ChEBI" id="CHEBI:46502"/>
        <dbReference type="ChEBI" id="CHEBI:456216"/>
        <dbReference type="EC" id="7.3.2.6"/>
    </reaction>
</comment>
<evidence type="ECO:0000313" key="14">
    <source>
        <dbReference type="Proteomes" id="UP000001941"/>
    </source>
</evidence>
<keyword evidence="5" id="KW-0067">ATP-binding</keyword>
<name>Q2FMK2_METHJ</name>
<dbReference type="EMBL" id="CP000254">
    <property type="protein sequence ID" value="ABD40279.1"/>
    <property type="molecule type" value="Genomic_DNA"/>
</dbReference>
<dbReference type="InterPro" id="IPR050093">
    <property type="entry name" value="ABC_SmlMolc_Importer"/>
</dbReference>
<evidence type="ECO:0000256" key="7">
    <source>
        <dbReference type="ARBA" id="ARBA00038781"/>
    </source>
</evidence>
<dbReference type="InterPro" id="IPR017871">
    <property type="entry name" value="ABC_transporter-like_CS"/>
</dbReference>
<dbReference type="GeneID" id="3924488"/>
<dbReference type="InParanoid" id="Q2FMK2"/>
<feature type="domain" description="ABC transporter" evidence="11">
    <location>
        <begin position="2"/>
        <end position="234"/>
    </location>
</feature>
<dbReference type="AlphaFoldDB" id="Q2FMK2"/>
<protein>
    <recommendedName>
        <fullName evidence="9">Molybdate/tungstate import ATP-binding protein WtpC</fullName>
        <ecNumber evidence="8">7.3.2.6</ecNumber>
    </recommendedName>
</protein>
<evidence type="ECO:0000259" key="11">
    <source>
        <dbReference type="PROSITE" id="PS50893"/>
    </source>
</evidence>
<keyword evidence="14" id="KW-1185">Reference proteome</keyword>
<keyword evidence="2" id="KW-0813">Transport</keyword>
<evidence type="ECO:0000256" key="9">
    <source>
        <dbReference type="ARBA" id="ARBA00041133"/>
    </source>
</evidence>
<dbReference type="PROSITE" id="PS51866">
    <property type="entry name" value="MOP"/>
    <property type="match status" value="1"/>
</dbReference>
<dbReference type="GO" id="GO:0005524">
    <property type="term" value="F:ATP binding"/>
    <property type="evidence" value="ECO:0007669"/>
    <property type="project" value="UniProtKB-KW"/>
</dbReference>
<dbReference type="eggNOG" id="arCOG00175">
    <property type="taxonomic scope" value="Archaea"/>
</dbReference>
<dbReference type="GO" id="GO:0005886">
    <property type="term" value="C:plasma membrane"/>
    <property type="evidence" value="ECO:0007669"/>
    <property type="project" value="UniProtKB-SubCell"/>
</dbReference>
<evidence type="ECO:0000313" key="13">
    <source>
        <dbReference type="EMBL" id="ABD40279.1"/>
    </source>
</evidence>
<dbReference type="OrthoDB" id="31298at2157"/>
<dbReference type="EnsemblBacteria" id="ABD40279">
    <property type="protein sequence ID" value="ABD40279"/>
    <property type="gene ID" value="Mhun_0519"/>
</dbReference>
<keyword evidence="3" id="KW-0500">Molybdenum</keyword>
<dbReference type="KEGG" id="mhu:Mhun_0519"/>
<dbReference type="SMART" id="SM00382">
    <property type="entry name" value="AAA"/>
    <property type="match status" value="1"/>
</dbReference>
<keyword evidence="4" id="KW-0547">Nucleotide-binding</keyword>
<dbReference type="STRING" id="323259.Mhun_0519"/>
<dbReference type="InterPro" id="IPR027417">
    <property type="entry name" value="P-loop_NTPase"/>
</dbReference>
<sequence length="364" mass="40196">MIDIRNITKEFDGNPVLTGVTETIRKGEIFAIIGPSGQGKTTLLRILGLLQKPTSGEVLLEGKSLTHVSETDPVRRRIGMVFQNPIAFRESVYHNIAIGLWYRGFGKEAINEKILQKLDEIGLSGYENRKATTLSGGEKQRISLARIMVTEPDILILDEPTANLDPVSTDIIEDLIRYYNKELGTTVIMSTHDLMQGQRLADRVAVMMNGRFIQSGTIFDVFTRPCSVDVAKFIGMGNILPGKVIRKEEGMSVILSHGIEIHAIGDIPVGTQIRMAIRPEEITLHTGPDRWSSARNVLFGTIDAVRPFGIISLISVKSGELALSVQVTWQSIRELDLKPGVEVVLSFKAPSVHIMPEENDNACL</sequence>
<organism evidence="13 14">
    <name type="scientific">Methanospirillum hungatei JF-1 (strain ATCC 27890 / DSM 864 / NBRC 100397 / JF-1)</name>
    <dbReference type="NCBI Taxonomy" id="323259"/>
    <lineage>
        <taxon>Archaea</taxon>
        <taxon>Methanobacteriati</taxon>
        <taxon>Methanobacteriota</taxon>
        <taxon>Stenosarchaea group</taxon>
        <taxon>Methanomicrobia</taxon>
        <taxon>Methanomicrobiales</taxon>
        <taxon>Methanospirillaceae</taxon>
        <taxon>Methanospirillum</taxon>
    </lineage>
</organism>
<comment type="subcellular location">
    <subcellularLocation>
        <location evidence="1">Cell membrane</location>
        <topology evidence="1">Peripheral membrane protein</topology>
    </subcellularLocation>
</comment>
<dbReference type="PANTHER" id="PTHR42781:SF9">
    <property type="entry name" value="AMINO ACID ABC TRANSPORTER, ATP-BINDING PROTEIN-RELATED"/>
    <property type="match status" value="1"/>
</dbReference>
<evidence type="ECO:0000256" key="4">
    <source>
        <dbReference type="ARBA" id="ARBA00022741"/>
    </source>
</evidence>
<evidence type="ECO:0000256" key="2">
    <source>
        <dbReference type="ARBA" id="ARBA00022448"/>
    </source>
</evidence>
<dbReference type="Gene3D" id="2.40.50.100">
    <property type="match status" value="2"/>
</dbReference>
<dbReference type="RefSeq" id="WP_011447566.1">
    <property type="nucleotide sequence ID" value="NC_007796.1"/>
</dbReference>
<dbReference type="SUPFAM" id="SSF50331">
    <property type="entry name" value="MOP-like"/>
    <property type="match status" value="1"/>
</dbReference>
<gene>
    <name evidence="13" type="ordered locus">Mhun_0519</name>
</gene>
<dbReference type="Gene3D" id="3.40.50.300">
    <property type="entry name" value="P-loop containing nucleotide triphosphate hydrolases"/>
    <property type="match status" value="1"/>
</dbReference>
<dbReference type="EC" id="7.3.2.6" evidence="8"/>
<comment type="similarity">
    <text evidence="6">Belongs to the ABC transporter superfamily. Sulfate/tungstate importer (TC 3.A.1.6) family.</text>
</comment>